<evidence type="ECO:0000313" key="4">
    <source>
        <dbReference type="Proteomes" id="UP000277236"/>
    </source>
</evidence>
<dbReference type="InterPro" id="IPR008928">
    <property type="entry name" value="6-hairpin_glycosidase_sf"/>
</dbReference>
<dbReference type="Pfam" id="PF19291">
    <property type="entry name" value="TREH_N"/>
    <property type="match status" value="1"/>
</dbReference>
<reference evidence="3 4" key="1">
    <citation type="submission" date="2018-08" db="EMBL/GenBank/DDBJ databases">
        <title>Recombination of ecologically and evolutionarily significant loci maintains genetic cohesion in the Pseudomonas syringae species complex.</title>
        <authorList>
            <person name="Dillon M."/>
            <person name="Thakur S."/>
            <person name="Almeida R.N.D."/>
            <person name="Weir B.S."/>
            <person name="Guttman D.S."/>
        </authorList>
    </citation>
    <scope>NUCLEOTIDE SEQUENCE [LARGE SCALE GENOMIC DNA]</scope>
    <source>
        <strain evidence="3 4">ICMP 3353</strain>
    </source>
</reference>
<gene>
    <name evidence="3" type="ORF">ALQ04_05323</name>
</gene>
<dbReference type="GO" id="GO:0004553">
    <property type="term" value="F:hydrolase activity, hydrolyzing O-glycosyl compounds"/>
    <property type="evidence" value="ECO:0007669"/>
    <property type="project" value="UniProtKB-ARBA"/>
</dbReference>
<feature type="domain" description="GH15-like" evidence="1">
    <location>
        <begin position="287"/>
        <end position="650"/>
    </location>
</feature>
<dbReference type="GO" id="GO:0005975">
    <property type="term" value="P:carbohydrate metabolic process"/>
    <property type="evidence" value="ECO:0007669"/>
    <property type="project" value="InterPro"/>
</dbReference>
<evidence type="ECO:0000259" key="2">
    <source>
        <dbReference type="Pfam" id="PF19291"/>
    </source>
</evidence>
<evidence type="ECO:0000259" key="1">
    <source>
        <dbReference type="Pfam" id="PF00723"/>
    </source>
</evidence>
<dbReference type="Proteomes" id="UP000277236">
    <property type="component" value="Unassembled WGS sequence"/>
</dbReference>
<proteinExistence type="predicted"/>
<protein>
    <submittedName>
        <fullName evidence="3">Glycoside hydrolase protein</fullName>
    </submittedName>
</protein>
<feature type="domain" description="Trehalase-like N-terminal" evidence="2">
    <location>
        <begin position="68"/>
        <end position="218"/>
    </location>
</feature>
<accession>A0A3M4M1K8</accession>
<dbReference type="PANTHER" id="PTHR31616:SF0">
    <property type="entry name" value="GLUCAN 1,4-ALPHA-GLUCOSIDASE"/>
    <property type="match status" value="1"/>
</dbReference>
<dbReference type="InterPro" id="IPR045582">
    <property type="entry name" value="Trehalase-like_N"/>
</dbReference>
<dbReference type="PANTHER" id="PTHR31616">
    <property type="entry name" value="TREHALASE"/>
    <property type="match status" value="1"/>
</dbReference>
<dbReference type="InterPro" id="IPR011613">
    <property type="entry name" value="GH15-like"/>
</dbReference>
<name>A0A3M4M1K8_PSECI</name>
<keyword evidence="3" id="KW-0378">Hydrolase</keyword>
<dbReference type="EMBL" id="RBRE01000035">
    <property type="protein sequence ID" value="RMQ47623.1"/>
    <property type="molecule type" value="Genomic_DNA"/>
</dbReference>
<dbReference type="Pfam" id="PF00723">
    <property type="entry name" value="Glyco_hydro_15"/>
    <property type="match status" value="1"/>
</dbReference>
<dbReference type="Gene3D" id="1.50.10.10">
    <property type="match status" value="1"/>
</dbReference>
<sequence>MIDCHGAGRCQRTRAGRSCYREQPAGRRGACHRPLHLAALRHLLLSMQHDRSQWFQARLHEKDGHSRMAALIEDYALLGNCRTAALVARNGSLDWLCFPRFDAPACFAALLGDSDNGRWKIAPGEEITSVERRYSEGTLVLETLFSTPNGRAVLIDFMPMGGDNRVVRIVVGLEGRVRFSMDLAIRFDYGSTVPWVEKKDPHTLTAVAGPEMLVLRSPVSLQPHDHHTGSDFHVAAGERRVFTLAYQPSYEPILPDIDAEQALLDTEAYWREFSERCPDVGPWTAQVKRSLITLKAMTYQPTGGIVAAVTTSLPEELGGERNWDYRYCWLRDATMTLLAFMNLGYFEEATRWRDWLLRSVAGNPEQIQIMYGLGGERRLLEYEVPLSGYKGSKPVRIGNAAATQRQLDVYGEVADAMIQALNGGMPPHPRSLAISRVVMPFLETVWHLPDAGIWEIRSEPRHFTHSKVMAWVAFDRNATQVAQVAVTDEDRALAQHYRDVADQIHADVCRNGFNPQLGCFVQTYGATEMDASLLQIALTGFLPANDPRVVATVEQIEQTLMQDGLLLRYDNDRSDDGVSGLEGTFLVCSFWLADVYVLQGRKQEARELFDRLCGLCNDVGLLAEQYEPKGKHMLGNFPQAFSHIGIINTALNLHRAECPLKARTSCGFKAAAEASS</sequence>
<dbReference type="AlphaFoldDB" id="A0A3M4M1K8"/>
<evidence type="ECO:0000313" key="3">
    <source>
        <dbReference type="EMBL" id="RMQ47623.1"/>
    </source>
</evidence>
<dbReference type="SUPFAM" id="SSF48208">
    <property type="entry name" value="Six-hairpin glycosidases"/>
    <property type="match status" value="1"/>
</dbReference>
<organism evidence="3 4">
    <name type="scientific">Pseudomonas cichorii</name>
    <dbReference type="NCBI Taxonomy" id="36746"/>
    <lineage>
        <taxon>Bacteria</taxon>
        <taxon>Pseudomonadati</taxon>
        <taxon>Pseudomonadota</taxon>
        <taxon>Gammaproteobacteria</taxon>
        <taxon>Pseudomonadales</taxon>
        <taxon>Pseudomonadaceae</taxon>
        <taxon>Pseudomonas</taxon>
    </lineage>
</organism>
<dbReference type="InterPro" id="IPR012341">
    <property type="entry name" value="6hp_glycosidase-like_sf"/>
</dbReference>
<comment type="caution">
    <text evidence="3">The sequence shown here is derived from an EMBL/GenBank/DDBJ whole genome shotgun (WGS) entry which is preliminary data.</text>
</comment>